<dbReference type="InterPro" id="IPR036236">
    <property type="entry name" value="Znf_C2H2_sf"/>
</dbReference>
<dbReference type="Pfam" id="PF13465">
    <property type="entry name" value="zf-H2C2_2"/>
    <property type="match status" value="1"/>
</dbReference>
<feature type="domain" description="C2H2-type" evidence="12">
    <location>
        <begin position="55"/>
        <end position="82"/>
    </location>
</feature>
<keyword evidence="3" id="KW-0479">Metal-binding</keyword>
<evidence type="ECO:0000256" key="11">
    <source>
        <dbReference type="PROSITE-ProRule" id="PRU00042"/>
    </source>
</evidence>
<evidence type="ECO:0000256" key="9">
    <source>
        <dbReference type="ARBA" id="ARBA00023163"/>
    </source>
</evidence>
<keyword evidence="4" id="KW-0677">Repeat</keyword>
<comment type="similarity">
    <text evidence="2">Belongs to the krueppel C2H2-type zinc-finger protein family.</text>
</comment>
<evidence type="ECO:0000256" key="6">
    <source>
        <dbReference type="ARBA" id="ARBA00022833"/>
    </source>
</evidence>
<evidence type="ECO:0000313" key="14">
    <source>
        <dbReference type="Proteomes" id="UP000261360"/>
    </source>
</evidence>
<accession>A0A3B4WRK4</accession>
<evidence type="ECO:0000256" key="2">
    <source>
        <dbReference type="ARBA" id="ARBA00006991"/>
    </source>
</evidence>
<keyword evidence="10" id="KW-0539">Nucleus</keyword>
<dbReference type="SMART" id="SM00355">
    <property type="entry name" value="ZnF_C2H2"/>
    <property type="match status" value="3"/>
</dbReference>
<keyword evidence="7" id="KW-0805">Transcription regulation</keyword>
<dbReference type="PANTHER" id="PTHR24394">
    <property type="entry name" value="ZINC FINGER PROTEIN"/>
    <property type="match status" value="1"/>
</dbReference>
<dbReference type="FunFam" id="3.30.160.60:FF:000478">
    <property type="entry name" value="Zinc finger protein 133"/>
    <property type="match status" value="1"/>
</dbReference>
<organism evidence="13 14">
    <name type="scientific">Seriola lalandi dorsalis</name>
    <dbReference type="NCBI Taxonomy" id="1841481"/>
    <lineage>
        <taxon>Eukaryota</taxon>
        <taxon>Metazoa</taxon>
        <taxon>Chordata</taxon>
        <taxon>Craniata</taxon>
        <taxon>Vertebrata</taxon>
        <taxon>Euteleostomi</taxon>
        <taxon>Actinopterygii</taxon>
        <taxon>Neopterygii</taxon>
        <taxon>Teleostei</taxon>
        <taxon>Neoteleostei</taxon>
        <taxon>Acanthomorphata</taxon>
        <taxon>Carangaria</taxon>
        <taxon>Carangiformes</taxon>
        <taxon>Carangidae</taxon>
        <taxon>Seriola</taxon>
    </lineage>
</organism>
<protein>
    <recommendedName>
        <fullName evidence="12">C2H2-type domain-containing protein</fullName>
    </recommendedName>
</protein>
<evidence type="ECO:0000313" key="13">
    <source>
        <dbReference type="Ensembl" id="ENSSLDP00000007534.1"/>
    </source>
</evidence>
<evidence type="ECO:0000259" key="12">
    <source>
        <dbReference type="PROSITE" id="PS50157"/>
    </source>
</evidence>
<dbReference type="AlphaFoldDB" id="A0A3B4WRK4"/>
<reference evidence="13" key="1">
    <citation type="submission" date="2025-08" db="UniProtKB">
        <authorList>
            <consortium name="Ensembl"/>
        </authorList>
    </citation>
    <scope>IDENTIFICATION</scope>
</reference>
<evidence type="ECO:0000256" key="8">
    <source>
        <dbReference type="ARBA" id="ARBA00023125"/>
    </source>
</evidence>
<name>A0A3B4WRK4_SERLL</name>
<sequence>MNFDPDCHLGPVRDEKASDSIEPAAKVSVDWKKTRRSQSGLNTVKNNERYTGEKFHCSECGKGFSQNSNLKTHMRIHTGEKPFSCSVCGKRFIQKVHLTYHMARHTGEKLFSCRVCDKRFNWLYQLKNHKHMRTHTGEKRLSCSVCDKMFNSGDIFLNTKEH</sequence>
<reference evidence="13" key="2">
    <citation type="submission" date="2025-09" db="UniProtKB">
        <authorList>
            <consortium name="Ensembl"/>
        </authorList>
    </citation>
    <scope>IDENTIFICATION</scope>
</reference>
<dbReference type="Proteomes" id="UP000261360">
    <property type="component" value="Unplaced"/>
</dbReference>
<dbReference type="InterPro" id="IPR013087">
    <property type="entry name" value="Znf_C2H2_type"/>
</dbReference>
<keyword evidence="6" id="KW-0862">Zinc</keyword>
<dbReference type="FunFam" id="3.30.160.60:FF:000446">
    <property type="entry name" value="Zinc finger protein"/>
    <property type="match status" value="1"/>
</dbReference>
<dbReference type="GO" id="GO:0000981">
    <property type="term" value="F:DNA-binding transcription factor activity, RNA polymerase II-specific"/>
    <property type="evidence" value="ECO:0007669"/>
    <property type="project" value="TreeGrafter"/>
</dbReference>
<dbReference type="PROSITE" id="PS50157">
    <property type="entry name" value="ZINC_FINGER_C2H2_2"/>
    <property type="match status" value="3"/>
</dbReference>
<dbReference type="FunFam" id="3.30.160.60:FF:001235">
    <property type="entry name" value="Si:ch211-119o8.6"/>
    <property type="match status" value="1"/>
</dbReference>
<dbReference type="GeneTree" id="ENSGT01150000286958"/>
<evidence type="ECO:0000256" key="10">
    <source>
        <dbReference type="ARBA" id="ARBA00023242"/>
    </source>
</evidence>
<comment type="subcellular location">
    <subcellularLocation>
        <location evidence="1">Nucleus</location>
    </subcellularLocation>
</comment>
<evidence type="ECO:0000256" key="7">
    <source>
        <dbReference type="ARBA" id="ARBA00023015"/>
    </source>
</evidence>
<evidence type="ECO:0000256" key="4">
    <source>
        <dbReference type="ARBA" id="ARBA00022737"/>
    </source>
</evidence>
<keyword evidence="5 11" id="KW-0863">Zinc-finger</keyword>
<dbReference type="GO" id="GO:0005634">
    <property type="term" value="C:nucleus"/>
    <property type="evidence" value="ECO:0007669"/>
    <property type="project" value="UniProtKB-SubCell"/>
</dbReference>
<dbReference type="SUPFAM" id="SSF57667">
    <property type="entry name" value="beta-beta-alpha zinc fingers"/>
    <property type="match status" value="2"/>
</dbReference>
<dbReference type="PROSITE" id="PS00028">
    <property type="entry name" value="ZINC_FINGER_C2H2_1"/>
    <property type="match status" value="3"/>
</dbReference>
<feature type="domain" description="C2H2-type" evidence="12">
    <location>
        <begin position="83"/>
        <end position="110"/>
    </location>
</feature>
<evidence type="ECO:0000256" key="1">
    <source>
        <dbReference type="ARBA" id="ARBA00004123"/>
    </source>
</evidence>
<keyword evidence="8" id="KW-0238">DNA-binding</keyword>
<evidence type="ECO:0000256" key="5">
    <source>
        <dbReference type="ARBA" id="ARBA00022771"/>
    </source>
</evidence>
<dbReference type="PANTHER" id="PTHR24394:SF48">
    <property type="entry name" value="ZINC FINGER PROTEIN 771"/>
    <property type="match status" value="1"/>
</dbReference>
<feature type="domain" description="C2H2-type" evidence="12">
    <location>
        <begin position="111"/>
        <end position="140"/>
    </location>
</feature>
<proteinExistence type="inferred from homology"/>
<evidence type="ECO:0000256" key="3">
    <source>
        <dbReference type="ARBA" id="ARBA00022723"/>
    </source>
</evidence>
<keyword evidence="9" id="KW-0804">Transcription</keyword>
<keyword evidence="14" id="KW-1185">Reference proteome</keyword>
<dbReference type="Gene3D" id="3.30.160.60">
    <property type="entry name" value="Classic Zinc Finger"/>
    <property type="match status" value="4"/>
</dbReference>
<dbReference type="GO" id="GO:0003677">
    <property type="term" value="F:DNA binding"/>
    <property type="evidence" value="ECO:0007669"/>
    <property type="project" value="UniProtKB-KW"/>
</dbReference>
<dbReference type="GO" id="GO:0008270">
    <property type="term" value="F:zinc ion binding"/>
    <property type="evidence" value="ECO:0007669"/>
    <property type="project" value="UniProtKB-KW"/>
</dbReference>
<dbReference type="Ensembl" id="ENSSLDT00000007772.1">
    <property type="protein sequence ID" value="ENSSLDP00000007534.1"/>
    <property type="gene ID" value="ENSSLDG00000005955.1"/>
</dbReference>